<feature type="compositionally biased region" description="Low complexity" evidence="1">
    <location>
        <begin position="729"/>
        <end position="743"/>
    </location>
</feature>
<evidence type="ECO:0000313" key="3">
    <source>
        <dbReference type="Proteomes" id="UP001320245"/>
    </source>
</evidence>
<dbReference type="AlphaFoldDB" id="A0AAN9UBH1"/>
<feature type="region of interest" description="Disordered" evidence="1">
    <location>
        <begin position="481"/>
        <end position="536"/>
    </location>
</feature>
<dbReference type="Gene3D" id="1.10.10.60">
    <property type="entry name" value="Homeodomain-like"/>
    <property type="match status" value="1"/>
</dbReference>
<dbReference type="Proteomes" id="UP001320245">
    <property type="component" value="Unassembled WGS sequence"/>
</dbReference>
<feature type="region of interest" description="Disordered" evidence="1">
    <location>
        <begin position="710"/>
        <end position="792"/>
    </location>
</feature>
<gene>
    <name evidence="2" type="ORF">SLS53_003825</name>
</gene>
<feature type="compositionally biased region" description="Low complexity" evidence="1">
    <location>
        <begin position="32"/>
        <end position="58"/>
    </location>
</feature>
<keyword evidence="3" id="KW-1185">Reference proteome</keyword>
<comment type="caution">
    <text evidence="2">The sequence shown here is derived from an EMBL/GenBank/DDBJ whole genome shotgun (WGS) entry which is preliminary data.</text>
</comment>
<dbReference type="EMBL" id="JAJSPL020000012">
    <property type="protein sequence ID" value="KAK7743806.1"/>
    <property type="molecule type" value="Genomic_DNA"/>
</dbReference>
<evidence type="ECO:0008006" key="4">
    <source>
        <dbReference type="Google" id="ProtNLM"/>
    </source>
</evidence>
<sequence>MPPKVKAARGTLAASVAPGRQSTRIAAREEAAQQAAEQAAADLPGTAAAATATAASPDPSMPPPSSRGVRGGVRGRPRGRDVYTPQRANPIIVSGYDNVEAVQLTPRTQDSTANLMNKFVDGLFSASKALLSHLALEGDHRDDAWRAELQVHKDVFSPYYKIYNLNADAYIDIDTVSARTNAEGAFVWPKMTRAVATANLVNLLSDIEDLEAQPIMVLNRLPLLQRIDDNFPVSFVPGGKLGMESWIVDHDTLEQAFAIRTQRYIETLRGVQKAGTSRLFARVFLDIEVDNMTDDMIGEYIDGAALKGFHGFDINDAQAQEYRNAIAEFRAMLVEMDSNAIISTLEEKYPFQPFLDDLKHWVKTFEATIQGPTSQAPTFNGDGASAANVQLEQENTAAGQGSETDSFLRFTIAGVERLHQHMAADRSVQQDFDERFASQAPAFSQFSLANSDRDALQRSGGQQARLLSQAAIWGPDGATYATASGDVARQGRKRGRRSAADEDAATKRARAADASAMPPPPRRNPSGAFIPSSSHLASSGAGDLIDPVALSRQSQLISKANRKPAQPKQRKPWTAHDTRELIHAVDTYKAKWSTIERAIKEGHIPFNVPERDQQGLRDKARLTKVDMLKTDAPLPPGFDLVVLGRKEKEMVIAVGRNPERREEHNDPDGVTIHNNFYNSEAPMGDNIEAAAPEDDADAAAEAEENANIHALQDAPMQPEPHMGDGVPTAPMMAPEEEAAAPAASESLGDGEAEAQDALTHGLQESEGSADVPVDDALSEAVPSEAAGAAGAA</sequence>
<reference evidence="2 3" key="1">
    <citation type="journal article" date="2023" name="PLoS ONE">
        <title>Cytospora paraplurivora sp. nov. isolated from orchards with fruit tree decline syndrome in Ontario, Canada.</title>
        <authorList>
            <person name="Ilyukhin E."/>
            <person name="Nguyen H.D.T."/>
            <person name="Castle A.J."/>
            <person name="Ellouze W."/>
        </authorList>
    </citation>
    <scope>NUCLEOTIDE SEQUENCE [LARGE SCALE GENOMIC DNA]</scope>
    <source>
        <strain evidence="2 3">FDS-564</strain>
    </source>
</reference>
<evidence type="ECO:0000313" key="2">
    <source>
        <dbReference type="EMBL" id="KAK7743806.1"/>
    </source>
</evidence>
<proteinExistence type="predicted"/>
<name>A0AAN9UBH1_9PEZI</name>
<feature type="region of interest" description="Disordered" evidence="1">
    <location>
        <begin position="1"/>
        <end position="83"/>
    </location>
</feature>
<evidence type="ECO:0000256" key="1">
    <source>
        <dbReference type="SAM" id="MobiDB-lite"/>
    </source>
</evidence>
<protein>
    <recommendedName>
        <fullName evidence="4">Myb-like domain-containing protein</fullName>
    </recommendedName>
</protein>
<accession>A0AAN9UBH1</accession>
<organism evidence="2 3">
    <name type="scientific">Cytospora paraplurivora</name>
    <dbReference type="NCBI Taxonomy" id="2898453"/>
    <lineage>
        <taxon>Eukaryota</taxon>
        <taxon>Fungi</taxon>
        <taxon>Dikarya</taxon>
        <taxon>Ascomycota</taxon>
        <taxon>Pezizomycotina</taxon>
        <taxon>Sordariomycetes</taxon>
        <taxon>Sordariomycetidae</taxon>
        <taxon>Diaporthales</taxon>
        <taxon>Cytosporaceae</taxon>
        <taxon>Cytospora</taxon>
    </lineage>
</organism>